<dbReference type="AlphaFoldDB" id="A0A2K5AT92"/>
<evidence type="ECO:0000313" key="1">
    <source>
        <dbReference type="EMBL" id="SPC34847.1"/>
    </source>
</evidence>
<name>A0A2K5AT92_9ARCH</name>
<proteinExistence type="predicted"/>
<dbReference type="RefSeq" id="WP_103286573.1">
    <property type="nucleotide sequence ID" value="NZ_LT981265.1"/>
</dbReference>
<dbReference type="Proteomes" id="UP000236248">
    <property type="component" value="Chromosome NCAV"/>
</dbReference>
<keyword evidence="2" id="KW-1185">Reference proteome</keyword>
<sequence length="176" mass="20607">MNRIGDVILHASPTTVRDEPIMLDLRFKIDGRIRDLFTRERWLDAYEHHDNLFRIKYAISIKKDGSLTSKDIVEPITFVRKASIYWSRDPTMQPYPPEKKVWVMIVADQDSILPKDEDEARSLLFDVHRRIEMMPSMLGKGRHDIFAEVSAEWGKHVYAEAEIVTARSNKVRLEII</sequence>
<reference evidence="2" key="1">
    <citation type="submission" date="2018-01" db="EMBL/GenBank/DDBJ databases">
        <authorList>
            <person name="Kerou L M."/>
        </authorList>
    </citation>
    <scope>NUCLEOTIDE SEQUENCE [LARGE SCALE GENOMIC DNA]</scope>
    <source>
        <strain evidence="2">SCU2</strain>
    </source>
</reference>
<protein>
    <submittedName>
        <fullName evidence="1">Uncharacterized protein</fullName>
    </submittedName>
</protein>
<dbReference type="GeneID" id="41595672"/>
<evidence type="ECO:0000313" key="2">
    <source>
        <dbReference type="Proteomes" id="UP000236248"/>
    </source>
</evidence>
<dbReference type="KEGG" id="ncv:NCAV_1684"/>
<accession>A0A2K5AT92</accession>
<dbReference type="EMBL" id="LT981265">
    <property type="protein sequence ID" value="SPC34847.1"/>
    <property type="molecule type" value="Genomic_DNA"/>
</dbReference>
<organism evidence="1 2">
    <name type="scientific">Candidatus Nitrosocaldus cavascurensis</name>
    <dbReference type="NCBI Taxonomy" id="2058097"/>
    <lineage>
        <taxon>Archaea</taxon>
        <taxon>Nitrososphaerota</taxon>
        <taxon>Nitrososphaeria</taxon>
        <taxon>Candidatus Nitrosocaldales</taxon>
        <taxon>Candidatus Nitrosocaldaceae</taxon>
        <taxon>Candidatus Nitrosocaldus</taxon>
    </lineage>
</organism>
<gene>
    <name evidence="1" type="ORF">NCAV_1684</name>
</gene>